<dbReference type="EMBL" id="JBHSRJ010000004">
    <property type="protein sequence ID" value="MFC6042922.1"/>
    <property type="molecule type" value="Genomic_DNA"/>
</dbReference>
<organism evidence="2 3">
    <name type="scientific">Nocardioides hankookensis</name>
    <dbReference type="NCBI Taxonomy" id="443157"/>
    <lineage>
        <taxon>Bacteria</taxon>
        <taxon>Bacillati</taxon>
        <taxon>Actinomycetota</taxon>
        <taxon>Actinomycetes</taxon>
        <taxon>Propionibacteriales</taxon>
        <taxon>Nocardioidaceae</taxon>
        <taxon>Nocardioides</taxon>
    </lineage>
</organism>
<evidence type="ECO:0000256" key="1">
    <source>
        <dbReference type="SAM" id="Phobius"/>
    </source>
</evidence>
<evidence type="ECO:0000313" key="3">
    <source>
        <dbReference type="Proteomes" id="UP001596135"/>
    </source>
</evidence>
<dbReference type="Proteomes" id="UP001596135">
    <property type="component" value="Unassembled WGS sequence"/>
</dbReference>
<reference evidence="3" key="1">
    <citation type="journal article" date="2019" name="Int. J. Syst. Evol. Microbiol.">
        <title>The Global Catalogue of Microorganisms (GCM) 10K type strain sequencing project: providing services to taxonomists for standard genome sequencing and annotation.</title>
        <authorList>
            <consortium name="The Broad Institute Genomics Platform"/>
            <consortium name="The Broad Institute Genome Sequencing Center for Infectious Disease"/>
            <person name="Wu L."/>
            <person name="Ma J."/>
        </authorList>
    </citation>
    <scope>NUCLEOTIDE SEQUENCE [LARGE SCALE GENOMIC DNA]</scope>
    <source>
        <strain evidence="3">CCUG 54522</strain>
    </source>
</reference>
<keyword evidence="3" id="KW-1185">Reference proteome</keyword>
<comment type="caution">
    <text evidence="2">The sequence shown here is derived from an EMBL/GenBank/DDBJ whole genome shotgun (WGS) entry which is preliminary data.</text>
</comment>
<keyword evidence="1" id="KW-0812">Transmembrane</keyword>
<dbReference type="RefSeq" id="WP_379152513.1">
    <property type="nucleotide sequence ID" value="NZ_JBHSRJ010000004.1"/>
</dbReference>
<feature type="transmembrane region" description="Helical" evidence="1">
    <location>
        <begin position="23"/>
        <end position="43"/>
    </location>
</feature>
<proteinExistence type="predicted"/>
<protein>
    <recommendedName>
        <fullName evidence="4">PH domain-containing protein</fullName>
    </recommendedName>
</protein>
<name>A0ABW1LII1_9ACTN</name>
<keyword evidence="1" id="KW-1133">Transmembrane helix</keyword>
<feature type="transmembrane region" description="Helical" evidence="1">
    <location>
        <begin position="185"/>
        <end position="206"/>
    </location>
</feature>
<accession>A0ABW1LII1</accession>
<evidence type="ECO:0008006" key="4">
    <source>
        <dbReference type="Google" id="ProtNLM"/>
    </source>
</evidence>
<keyword evidence="1" id="KW-0472">Membrane</keyword>
<gene>
    <name evidence="2" type="ORF">ACFPYL_07545</name>
</gene>
<evidence type="ECO:0000313" key="2">
    <source>
        <dbReference type="EMBL" id="MFC6042922.1"/>
    </source>
</evidence>
<feature type="transmembrane region" description="Helical" evidence="1">
    <location>
        <begin position="49"/>
        <end position="71"/>
    </location>
</feature>
<sequence length="207" mass="21817">MTHPVPTSDSAVVERFAPTSGRISGIVGLATAGVILVLALIAGETGTPLGVAIVAVLGGLLIWAALLRPALWVTSRDLVMRGMFSTQRVPLAAIDGVVVTQVLAAKVGDHRYVSPVIGYTVRQTIKAKARDGRNPSGSAPAPTNEHQAFVEARIDFLAQDARDRLGIRKGSPEQAALAADVRRTWAWPELAGCAVLVLAFLVWLVAD</sequence>